<feature type="chain" id="PRO_5046115734" evidence="1">
    <location>
        <begin position="21"/>
        <end position="161"/>
    </location>
</feature>
<reference evidence="3 4" key="1">
    <citation type="submission" date="2023-05" db="EMBL/GenBank/DDBJ databases">
        <title>Novel species of genus Flectobacillus isolated from stream in China.</title>
        <authorList>
            <person name="Lu H."/>
        </authorList>
    </citation>
    <scope>NUCLEOTIDE SEQUENCE [LARGE SCALE GENOMIC DNA]</scope>
    <source>
        <strain evidence="3 4">DC10W</strain>
    </source>
</reference>
<dbReference type="EMBL" id="JASHID010000001">
    <property type="protein sequence ID" value="MDI9862898.1"/>
    <property type="molecule type" value="Genomic_DNA"/>
</dbReference>
<feature type="domain" description="DUF4440" evidence="2">
    <location>
        <begin position="57"/>
        <end position="144"/>
    </location>
</feature>
<evidence type="ECO:0000259" key="2">
    <source>
        <dbReference type="Pfam" id="PF14534"/>
    </source>
</evidence>
<dbReference type="Proteomes" id="UP001236569">
    <property type="component" value="Unassembled WGS sequence"/>
</dbReference>
<accession>A0ABT6YH26</accession>
<dbReference type="InterPro" id="IPR032710">
    <property type="entry name" value="NTF2-like_dom_sf"/>
</dbReference>
<proteinExistence type="predicted"/>
<dbReference type="Pfam" id="PF14534">
    <property type="entry name" value="DUF4440"/>
    <property type="match status" value="1"/>
</dbReference>
<dbReference type="Gene3D" id="3.10.450.50">
    <property type="match status" value="1"/>
</dbReference>
<comment type="caution">
    <text evidence="3">The sequence shown here is derived from an EMBL/GenBank/DDBJ whole genome shotgun (WGS) entry which is preliminary data.</text>
</comment>
<gene>
    <name evidence="3" type="ORF">QM480_01075</name>
</gene>
<evidence type="ECO:0000256" key="1">
    <source>
        <dbReference type="SAM" id="SignalP"/>
    </source>
</evidence>
<evidence type="ECO:0000313" key="3">
    <source>
        <dbReference type="EMBL" id="MDI9862898.1"/>
    </source>
</evidence>
<dbReference type="SUPFAM" id="SSF54427">
    <property type="entry name" value="NTF2-like"/>
    <property type="match status" value="1"/>
</dbReference>
<name>A0ABT6YH26_9BACT</name>
<organism evidence="3 4">
    <name type="scientific">Flectobacillus longus</name>
    <dbReference type="NCBI Taxonomy" id="2984207"/>
    <lineage>
        <taxon>Bacteria</taxon>
        <taxon>Pseudomonadati</taxon>
        <taxon>Bacteroidota</taxon>
        <taxon>Cytophagia</taxon>
        <taxon>Cytophagales</taxon>
        <taxon>Flectobacillaceae</taxon>
        <taxon>Flectobacillus</taxon>
    </lineage>
</organism>
<sequence length="161" mass="18603">MKKILFISILCCCSTFSILAQKSTTDLQKINKLLEIYKMSINKADTTLGKKVFITTQKLTFIHPRGHEKGWDGIKRGIYEMFGTTFSNRNLKSDHETITVYKDMAILEFYWVFDATFADEKLTPLQTRGRETQVLKKINGEWKIVHVHYSNMPVIAEGQGF</sequence>
<evidence type="ECO:0000313" key="4">
    <source>
        <dbReference type="Proteomes" id="UP001236569"/>
    </source>
</evidence>
<feature type="signal peptide" evidence="1">
    <location>
        <begin position="1"/>
        <end position="20"/>
    </location>
</feature>
<dbReference type="InterPro" id="IPR027843">
    <property type="entry name" value="DUF4440"/>
</dbReference>
<dbReference type="RefSeq" id="WP_283368254.1">
    <property type="nucleotide sequence ID" value="NZ_JASHID010000001.1"/>
</dbReference>
<keyword evidence="1" id="KW-0732">Signal</keyword>
<keyword evidence="4" id="KW-1185">Reference proteome</keyword>
<protein>
    <submittedName>
        <fullName evidence="3">Nuclear transport factor 2 family protein</fullName>
    </submittedName>
</protein>